<dbReference type="Pfam" id="PF11412">
    <property type="entry name" value="DsbD_N"/>
    <property type="match status" value="1"/>
</dbReference>
<evidence type="ECO:0000313" key="4">
    <source>
        <dbReference type="Proteomes" id="UP000219331"/>
    </source>
</evidence>
<keyword evidence="1" id="KW-0472">Membrane</keyword>
<feature type="transmembrane region" description="Helical" evidence="1">
    <location>
        <begin position="44"/>
        <end position="64"/>
    </location>
</feature>
<evidence type="ECO:0000259" key="2">
    <source>
        <dbReference type="Pfam" id="PF11412"/>
    </source>
</evidence>
<accession>A0A285SNN2</accession>
<sequence length="336" mass="34956">MALRLWTGKAICANTSSPLTVKMEQFAGIAMQDRTFFASRRPRALARLALTGLVLAAAALGATLGGSAHAGESPWVSVGAASVRLVSAGPDAANAGGASAAWDAALEIRLEDGWHTYWRFPGEAGIPTVADFGASSDLASARLRFPVPERYSDPYATSIVYHDRIVLPIDLEPAPGEAAPVLRAHVSFGVCREICMPGEAQLELPLGDGGPDFAARQAISAARAALPRPQVDTPPRIAAIERKDLAPAQGKAPEETLVITAELASPTDPVDLFAEGMEGSYNGVPVLLERDGTTARFALPARGLASSADGSRPLALTLVEGATAVEHRSEVPPAAN</sequence>
<proteinExistence type="predicted"/>
<keyword evidence="1" id="KW-0812">Transmembrane</keyword>
<dbReference type="Proteomes" id="UP000219331">
    <property type="component" value="Unassembled WGS sequence"/>
</dbReference>
<dbReference type="AlphaFoldDB" id="A0A285SNN2"/>
<feature type="domain" description="Thiol:disulfide interchange protein DsbD N-terminal" evidence="2">
    <location>
        <begin position="102"/>
        <end position="204"/>
    </location>
</feature>
<dbReference type="InterPro" id="IPR028250">
    <property type="entry name" value="DsbDN"/>
</dbReference>
<gene>
    <name evidence="3" type="ORF">SAMN05421512_10671</name>
</gene>
<organism evidence="3 4">
    <name type="scientific">Stappia indica</name>
    <dbReference type="NCBI Taxonomy" id="538381"/>
    <lineage>
        <taxon>Bacteria</taxon>
        <taxon>Pseudomonadati</taxon>
        <taxon>Pseudomonadota</taxon>
        <taxon>Alphaproteobacteria</taxon>
        <taxon>Hyphomicrobiales</taxon>
        <taxon>Stappiaceae</taxon>
        <taxon>Stappia</taxon>
    </lineage>
</organism>
<protein>
    <submittedName>
        <fullName evidence="3">Suppressor for copper-sensitivity B</fullName>
    </submittedName>
</protein>
<dbReference type="EMBL" id="OBML01000006">
    <property type="protein sequence ID" value="SOC09601.1"/>
    <property type="molecule type" value="Genomic_DNA"/>
</dbReference>
<name>A0A285SNN2_9HYPH</name>
<evidence type="ECO:0000313" key="3">
    <source>
        <dbReference type="EMBL" id="SOC09601.1"/>
    </source>
</evidence>
<reference evidence="3 4" key="1">
    <citation type="submission" date="2017-08" db="EMBL/GenBank/DDBJ databases">
        <authorList>
            <person name="de Groot N.N."/>
        </authorList>
    </citation>
    <scope>NUCLEOTIDE SEQUENCE [LARGE SCALE GENOMIC DNA]</scope>
    <source>
        <strain evidence="3 4">USBA 352</strain>
    </source>
</reference>
<dbReference type="RefSeq" id="WP_097175059.1">
    <property type="nucleotide sequence ID" value="NZ_OBML01000006.1"/>
</dbReference>
<dbReference type="OrthoDB" id="9811036at2"/>
<dbReference type="STRING" id="538381.GCA_001696535_02600"/>
<keyword evidence="1" id="KW-1133">Transmembrane helix</keyword>
<evidence type="ECO:0000256" key="1">
    <source>
        <dbReference type="SAM" id="Phobius"/>
    </source>
</evidence>
<keyword evidence="4" id="KW-1185">Reference proteome</keyword>